<feature type="compositionally biased region" description="Polar residues" evidence="1">
    <location>
        <begin position="43"/>
        <end position="52"/>
    </location>
</feature>
<gene>
    <name evidence="2" type="ORF">KOI35_17175</name>
</gene>
<comment type="caution">
    <text evidence="2">The sequence shown here is derived from an EMBL/GenBank/DDBJ whole genome shotgun (WGS) entry which is preliminary data.</text>
</comment>
<sequence length="61" mass="6877">MLTARTLDEPLCATLPLGTHWLWHCLNAVTLYLIARTVDRLASTETDVSGQRSPRGERRGR</sequence>
<name>A0ABS5YR81_9ACTN</name>
<evidence type="ECO:0000313" key="3">
    <source>
        <dbReference type="Proteomes" id="UP001519654"/>
    </source>
</evidence>
<dbReference type="RefSeq" id="WP_215788459.1">
    <property type="nucleotide sequence ID" value="NZ_JAHKKG010000005.1"/>
</dbReference>
<organism evidence="2 3">
    <name type="scientific">Paractinoplanes bogorensis</name>
    <dbReference type="NCBI Taxonomy" id="1610840"/>
    <lineage>
        <taxon>Bacteria</taxon>
        <taxon>Bacillati</taxon>
        <taxon>Actinomycetota</taxon>
        <taxon>Actinomycetes</taxon>
        <taxon>Micromonosporales</taxon>
        <taxon>Micromonosporaceae</taxon>
        <taxon>Paractinoplanes</taxon>
    </lineage>
</organism>
<proteinExistence type="predicted"/>
<reference evidence="2 3" key="1">
    <citation type="submission" date="2021-06" db="EMBL/GenBank/DDBJ databases">
        <title>Actinoplanes lichenicola sp. nov., and Actinoplanes ovalisporus sp. nov., isolated from lichen in Thailand.</title>
        <authorList>
            <person name="Saeng-In P."/>
            <person name="Kanchanasin P."/>
            <person name="Yuki M."/>
            <person name="Kudo T."/>
            <person name="Ohkuma M."/>
            <person name="Phongsopitanun W."/>
            <person name="Tanasupawat S."/>
        </authorList>
    </citation>
    <scope>NUCLEOTIDE SEQUENCE [LARGE SCALE GENOMIC DNA]</scope>
    <source>
        <strain evidence="2 3">NBRC 110975</strain>
    </source>
</reference>
<feature type="region of interest" description="Disordered" evidence="1">
    <location>
        <begin position="42"/>
        <end position="61"/>
    </location>
</feature>
<evidence type="ECO:0000313" key="2">
    <source>
        <dbReference type="EMBL" id="MBU2665238.1"/>
    </source>
</evidence>
<protein>
    <submittedName>
        <fullName evidence="2">Uncharacterized protein</fullName>
    </submittedName>
</protein>
<keyword evidence="3" id="KW-1185">Reference proteome</keyword>
<dbReference type="Proteomes" id="UP001519654">
    <property type="component" value="Unassembled WGS sequence"/>
</dbReference>
<accession>A0ABS5YR81</accession>
<evidence type="ECO:0000256" key="1">
    <source>
        <dbReference type="SAM" id="MobiDB-lite"/>
    </source>
</evidence>
<dbReference type="EMBL" id="JAHKKG010000005">
    <property type="protein sequence ID" value="MBU2665238.1"/>
    <property type="molecule type" value="Genomic_DNA"/>
</dbReference>